<evidence type="ECO:0000256" key="11">
    <source>
        <dbReference type="ARBA" id="ARBA00022842"/>
    </source>
</evidence>
<comment type="catalytic activity">
    <reaction evidence="17 19">
        <text>alpha-ribazole + adenosylcob(III)inamide-GDP = adenosylcob(III)alamin + GMP + H(+)</text>
        <dbReference type="Rhea" id="RHEA:16049"/>
        <dbReference type="ChEBI" id="CHEBI:10329"/>
        <dbReference type="ChEBI" id="CHEBI:15378"/>
        <dbReference type="ChEBI" id="CHEBI:18408"/>
        <dbReference type="ChEBI" id="CHEBI:58115"/>
        <dbReference type="ChEBI" id="CHEBI:60487"/>
        <dbReference type="EC" id="2.7.8.26"/>
    </reaction>
</comment>
<evidence type="ECO:0000256" key="12">
    <source>
        <dbReference type="ARBA" id="ARBA00022989"/>
    </source>
</evidence>
<comment type="catalytic activity">
    <reaction evidence="18 19">
        <text>alpha-ribazole 5'-phosphate + adenosylcob(III)inamide-GDP = adenosylcob(III)alamin 5'-phosphate + GMP + H(+)</text>
        <dbReference type="Rhea" id="RHEA:23560"/>
        <dbReference type="ChEBI" id="CHEBI:15378"/>
        <dbReference type="ChEBI" id="CHEBI:57918"/>
        <dbReference type="ChEBI" id="CHEBI:58115"/>
        <dbReference type="ChEBI" id="CHEBI:60487"/>
        <dbReference type="ChEBI" id="CHEBI:60493"/>
        <dbReference type="EC" id="2.7.8.26"/>
    </reaction>
</comment>
<evidence type="ECO:0000256" key="18">
    <source>
        <dbReference type="ARBA" id="ARBA00049504"/>
    </source>
</evidence>
<feature type="transmembrane region" description="Helical" evidence="19">
    <location>
        <begin position="148"/>
        <end position="169"/>
    </location>
</feature>
<dbReference type="EC" id="2.7.8.26" evidence="5 19"/>
<keyword evidence="12 19" id="KW-1133">Transmembrane helix</keyword>
<dbReference type="EMBL" id="JAAGWG010000002">
    <property type="protein sequence ID" value="NEK84687.1"/>
    <property type="molecule type" value="Genomic_DNA"/>
</dbReference>
<keyword evidence="8 19" id="KW-0169">Cobalamin biosynthesis</keyword>
<feature type="transmembrane region" description="Helical" evidence="19">
    <location>
        <begin position="69"/>
        <end position="88"/>
    </location>
</feature>
<evidence type="ECO:0000256" key="16">
    <source>
        <dbReference type="ARBA" id="ARBA00032853"/>
    </source>
</evidence>
<evidence type="ECO:0000256" key="3">
    <source>
        <dbReference type="ARBA" id="ARBA00004663"/>
    </source>
</evidence>
<comment type="similarity">
    <text evidence="4 19">Belongs to the CobS family.</text>
</comment>
<evidence type="ECO:0000256" key="2">
    <source>
        <dbReference type="ARBA" id="ARBA00004651"/>
    </source>
</evidence>
<evidence type="ECO:0000256" key="9">
    <source>
        <dbReference type="ARBA" id="ARBA00022679"/>
    </source>
</evidence>
<dbReference type="PANTHER" id="PTHR34148:SF1">
    <property type="entry name" value="ADENOSYLCOBINAMIDE-GDP RIBAZOLETRANSFERASE"/>
    <property type="match status" value="1"/>
</dbReference>
<dbReference type="AlphaFoldDB" id="A0A6L9VY39"/>
<accession>A0A6L9VY39</accession>
<dbReference type="UniPathway" id="UPA00148">
    <property type="reaction ID" value="UER00238"/>
</dbReference>
<feature type="transmembrane region" description="Helical" evidence="19">
    <location>
        <begin position="118"/>
        <end position="141"/>
    </location>
</feature>
<organism evidence="20 21">
    <name type="scientific">Blastococcus saxobsidens</name>
    <dbReference type="NCBI Taxonomy" id="138336"/>
    <lineage>
        <taxon>Bacteria</taxon>
        <taxon>Bacillati</taxon>
        <taxon>Actinomycetota</taxon>
        <taxon>Actinomycetes</taxon>
        <taxon>Geodermatophilales</taxon>
        <taxon>Geodermatophilaceae</taxon>
        <taxon>Blastococcus</taxon>
    </lineage>
</organism>
<evidence type="ECO:0000313" key="21">
    <source>
        <dbReference type="Proteomes" id="UP000479241"/>
    </source>
</evidence>
<comment type="function">
    <text evidence="14 19">Joins adenosylcobinamide-GDP and alpha-ribazole to generate adenosylcobalamin (Ado-cobalamin). Also synthesizes adenosylcobalamin 5'-phosphate from adenosylcobinamide-GDP and alpha-ribazole 5'-phosphate.</text>
</comment>
<evidence type="ECO:0000256" key="14">
    <source>
        <dbReference type="ARBA" id="ARBA00025228"/>
    </source>
</evidence>
<feature type="transmembrane region" description="Helical" evidence="19">
    <location>
        <begin position="42"/>
        <end position="62"/>
    </location>
</feature>
<keyword evidence="7 19" id="KW-1003">Cell membrane</keyword>
<name>A0A6L9VY39_9ACTN</name>
<evidence type="ECO:0000256" key="10">
    <source>
        <dbReference type="ARBA" id="ARBA00022692"/>
    </source>
</evidence>
<evidence type="ECO:0000256" key="15">
    <source>
        <dbReference type="ARBA" id="ARBA00032605"/>
    </source>
</evidence>
<dbReference type="GO" id="GO:0051073">
    <property type="term" value="F:adenosylcobinamide-GDP ribazoletransferase activity"/>
    <property type="evidence" value="ECO:0007669"/>
    <property type="project" value="UniProtKB-UniRule"/>
</dbReference>
<keyword evidence="10 19" id="KW-0812">Transmembrane</keyword>
<evidence type="ECO:0000256" key="5">
    <source>
        <dbReference type="ARBA" id="ARBA00013200"/>
    </source>
</evidence>
<comment type="cofactor">
    <cofactor evidence="1 19">
        <name>Mg(2+)</name>
        <dbReference type="ChEBI" id="CHEBI:18420"/>
    </cofactor>
</comment>
<evidence type="ECO:0000256" key="8">
    <source>
        <dbReference type="ARBA" id="ARBA00022573"/>
    </source>
</evidence>
<evidence type="ECO:0000256" key="4">
    <source>
        <dbReference type="ARBA" id="ARBA00010561"/>
    </source>
</evidence>
<dbReference type="GO" id="GO:0005886">
    <property type="term" value="C:plasma membrane"/>
    <property type="evidence" value="ECO:0007669"/>
    <property type="project" value="UniProtKB-SubCell"/>
</dbReference>
<dbReference type="GO" id="GO:0009236">
    <property type="term" value="P:cobalamin biosynthetic process"/>
    <property type="evidence" value="ECO:0007669"/>
    <property type="project" value="UniProtKB-UniRule"/>
</dbReference>
<evidence type="ECO:0000256" key="1">
    <source>
        <dbReference type="ARBA" id="ARBA00001946"/>
    </source>
</evidence>
<comment type="caution">
    <text evidence="20">The sequence shown here is derived from an EMBL/GenBank/DDBJ whole genome shotgun (WGS) entry which is preliminary data.</text>
</comment>
<keyword evidence="9 19" id="KW-0808">Transferase</keyword>
<dbReference type="Pfam" id="PF02654">
    <property type="entry name" value="CobS"/>
    <property type="match status" value="1"/>
</dbReference>
<evidence type="ECO:0000256" key="17">
    <source>
        <dbReference type="ARBA" id="ARBA00048623"/>
    </source>
</evidence>
<gene>
    <name evidence="19" type="primary">cobS</name>
    <name evidence="20" type="ORF">GCU60_02760</name>
</gene>
<evidence type="ECO:0000256" key="13">
    <source>
        <dbReference type="ARBA" id="ARBA00023136"/>
    </source>
</evidence>
<keyword evidence="13 19" id="KW-0472">Membrane</keyword>
<protein>
    <recommendedName>
        <fullName evidence="6 19">Adenosylcobinamide-GDP ribazoletransferase</fullName>
        <ecNumber evidence="5 19">2.7.8.26</ecNumber>
    </recommendedName>
    <alternativeName>
        <fullName evidence="16 19">Cobalamin synthase</fullName>
    </alternativeName>
    <alternativeName>
        <fullName evidence="15 19">Cobalamin-5'-phosphate synthase</fullName>
    </alternativeName>
</protein>
<proteinExistence type="inferred from homology"/>
<dbReference type="InterPro" id="IPR003805">
    <property type="entry name" value="CobS"/>
</dbReference>
<feature type="transmembrane region" description="Helical" evidence="19">
    <location>
        <begin position="248"/>
        <end position="270"/>
    </location>
</feature>
<keyword evidence="11 19" id="KW-0460">Magnesium</keyword>
<evidence type="ECO:0000256" key="7">
    <source>
        <dbReference type="ARBA" id="ARBA00022475"/>
    </source>
</evidence>
<sequence>MAAHRRTAAAAAVTGLLAALGVFSVLPVPASARTPGPGVLRWLPVVGVVLGALAFVPALAVWRGAEQGAPLLAAALVVGALALLTRGLHLDGAADLADGLGSGRPAEQALAIMRRPDVGAFGVAALVCGLLVQGGALAAVLGESSPGAGLVVVLLATTTGRVAVLHAAARPPAAGSSLGVLVAGAGSPGVRWTATVLLVVAAAGLRLLAGGSAADAGWAVAAVLLALAAAAALTAHAARRLGGVNGDVFGAVVETGTTVALVVLAAGTTWT</sequence>
<evidence type="ECO:0000313" key="20">
    <source>
        <dbReference type="EMBL" id="NEK84687.1"/>
    </source>
</evidence>
<dbReference type="GO" id="GO:0008818">
    <property type="term" value="F:cobalamin 5'-phosphate synthase activity"/>
    <property type="evidence" value="ECO:0007669"/>
    <property type="project" value="UniProtKB-UniRule"/>
</dbReference>
<comment type="pathway">
    <text evidence="3 19">Cofactor biosynthesis; adenosylcobalamin biosynthesis; adenosylcobalamin from cob(II)yrinate a,c-diamide: step 7/7.</text>
</comment>
<reference evidence="20 21" key="1">
    <citation type="submission" date="2019-12" db="EMBL/GenBank/DDBJ databases">
        <title>the WGS of Blastococcus saxobsidens 67B17.</title>
        <authorList>
            <person name="Jiang Z."/>
        </authorList>
    </citation>
    <scope>NUCLEOTIDE SEQUENCE [LARGE SCALE GENOMIC DNA]</scope>
    <source>
        <strain evidence="20 21">67B17</strain>
    </source>
</reference>
<dbReference type="Proteomes" id="UP000479241">
    <property type="component" value="Unassembled WGS sequence"/>
</dbReference>
<comment type="subcellular location">
    <subcellularLocation>
        <location evidence="2 19">Cell membrane</location>
        <topology evidence="2 19">Multi-pass membrane protein</topology>
    </subcellularLocation>
</comment>
<evidence type="ECO:0000256" key="19">
    <source>
        <dbReference type="HAMAP-Rule" id="MF_00719"/>
    </source>
</evidence>
<feature type="transmembrane region" description="Helical" evidence="19">
    <location>
        <begin position="189"/>
        <end position="209"/>
    </location>
</feature>
<dbReference type="HAMAP" id="MF_00719">
    <property type="entry name" value="CobS"/>
    <property type="match status" value="1"/>
</dbReference>
<dbReference type="PANTHER" id="PTHR34148">
    <property type="entry name" value="ADENOSYLCOBINAMIDE-GDP RIBAZOLETRANSFERASE"/>
    <property type="match status" value="1"/>
</dbReference>
<feature type="transmembrane region" description="Helical" evidence="19">
    <location>
        <begin position="216"/>
        <end position="236"/>
    </location>
</feature>
<evidence type="ECO:0000256" key="6">
    <source>
        <dbReference type="ARBA" id="ARBA00015850"/>
    </source>
</evidence>